<reference evidence="2 3" key="1">
    <citation type="submission" date="2020-06" db="EMBL/GenBank/DDBJ databases">
        <title>Dyadobacter sandarakinus sp. nov., isolated from the soil of the Arctic Yellow River Station.</title>
        <authorList>
            <person name="Zhang Y."/>
            <person name="Peng F."/>
        </authorList>
    </citation>
    <scope>NUCLEOTIDE SEQUENCE [LARGE SCALE GENOMIC DNA]</scope>
    <source>
        <strain evidence="2 3">Q3-56</strain>
    </source>
</reference>
<dbReference type="RefSeq" id="WP_204663418.1">
    <property type="nucleotide sequence ID" value="NZ_CP056775.1"/>
</dbReference>
<evidence type="ECO:0000256" key="1">
    <source>
        <dbReference type="SAM" id="Phobius"/>
    </source>
</evidence>
<proteinExistence type="predicted"/>
<feature type="transmembrane region" description="Helical" evidence="1">
    <location>
        <begin position="12"/>
        <end position="34"/>
    </location>
</feature>
<keyword evidence="1" id="KW-1133">Transmembrane helix</keyword>
<evidence type="ECO:0000313" key="2">
    <source>
        <dbReference type="EMBL" id="QRR01272.1"/>
    </source>
</evidence>
<evidence type="ECO:0000313" key="3">
    <source>
        <dbReference type="Proteomes" id="UP000612680"/>
    </source>
</evidence>
<dbReference type="PANTHER" id="PTHR34219">
    <property type="entry name" value="IRON-REGULATED INNER MEMBRANE PROTEIN-RELATED"/>
    <property type="match status" value="1"/>
</dbReference>
<feature type="transmembrane region" description="Helical" evidence="1">
    <location>
        <begin position="341"/>
        <end position="362"/>
    </location>
</feature>
<keyword evidence="1" id="KW-0472">Membrane</keyword>
<organism evidence="2 3">
    <name type="scientific">Dyadobacter sandarakinus</name>
    <dbReference type="NCBI Taxonomy" id="2747268"/>
    <lineage>
        <taxon>Bacteria</taxon>
        <taxon>Pseudomonadati</taxon>
        <taxon>Bacteroidota</taxon>
        <taxon>Cytophagia</taxon>
        <taxon>Cytophagales</taxon>
        <taxon>Spirosomataceae</taxon>
        <taxon>Dyadobacter</taxon>
    </lineage>
</organism>
<dbReference type="EMBL" id="CP056775">
    <property type="protein sequence ID" value="QRR01272.1"/>
    <property type="molecule type" value="Genomic_DNA"/>
</dbReference>
<keyword evidence="3" id="KW-1185">Reference proteome</keyword>
<dbReference type="InterPro" id="IPR005625">
    <property type="entry name" value="PepSY-ass_TM"/>
</dbReference>
<protein>
    <submittedName>
        <fullName evidence="2">PepSY domain-containing protein</fullName>
    </submittedName>
</protein>
<feature type="transmembrane region" description="Helical" evidence="1">
    <location>
        <begin position="190"/>
        <end position="210"/>
    </location>
</feature>
<dbReference type="Pfam" id="PF03929">
    <property type="entry name" value="PepSY_TM"/>
    <property type="match status" value="1"/>
</dbReference>
<accession>A0ABX7I716</accession>
<keyword evidence="1" id="KW-0812">Transmembrane</keyword>
<dbReference type="PANTHER" id="PTHR34219:SF3">
    <property type="entry name" value="BLL7967 PROTEIN"/>
    <property type="match status" value="1"/>
</dbReference>
<gene>
    <name evidence="2" type="ORF">HWI92_10320</name>
</gene>
<dbReference type="PROSITE" id="PS51257">
    <property type="entry name" value="PROKAR_LIPOPROTEIN"/>
    <property type="match status" value="1"/>
</dbReference>
<sequence>MSLKKAVGFLHLWLGLISGIIVFIIAITGCMYAFQAEIQDATQPYRFVAAENRNFLPPSKIRGIADAALPGRHLHAVLYESKTDAVQAIYYQFEEYYNVVYINPYSGKVLEVKDMEAGFFPFILDGHFYLWLPHEIGQPIVAGATLVFFAMMISGIVLWWPKNKAAARQRFSIKWDARWRRKNYDLHNVLGFYASWLGIIFAVTGLVWGYQWFSSAWYATTTGGKEFVPYYDPGSDTTAQASLAVPAIDQIWLRMLKEHPDAESIEVHIPDTKSASVNANINPDASTYWQIDYRYFDQYTLKELPVKHVWNRFDKAGLGDKIMRANYDIHVGAILGLPGKILAFFASLIIASLPITGFYIWWGRRNKEKKVMHSLVKNPVRAKPVLARS</sequence>
<name>A0ABX7I716_9BACT</name>
<feature type="transmembrane region" description="Helical" evidence="1">
    <location>
        <begin position="140"/>
        <end position="160"/>
    </location>
</feature>
<dbReference type="Proteomes" id="UP000612680">
    <property type="component" value="Chromosome"/>
</dbReference>